<dbReference type="InterPro" id="IPR027417">
    <property type="entry name" value="P-loop_NTPase"/>
</dbReference>
<dbReference type="RefSeq" id="WP_253796263.1">
    <property type="nucleotide sequence ID" value="NZ_BAAAUB010000042.1"/>
</dbReference>
<evidence type="ECO:0008006" key="3">
    <source>
        <dbReference type="Google" id="ProtNLM"/>
    </source>
</evidence>
<accession>A0ABT1IVW6</accession>
<name>A0ABT1IVW6_9ACTN</name>
<dbReference type="SUPFAM" id="SSF52540">
    <property type="entry name" value="P-loop containing nucleoside triphosphate hydrolases"/>
    <property type="match status" value="1"/>
</dbReference>
<organism evidence="1 2">
    <name type="scientific">Kitasatospora paracochleata</name>
    <dbReference type="NCBI Taxonomy" id="58354"/>
    <lineage>
        <taxon>Bacteria</taxon>
        <taxon>Bacillati</taxon>
        <taxon>Actinomycetota</taxon>
        <taxon>Actinomycetes</taxon>
        <taxon>Kitasatosporales</taxon>
        <taxon>Streptomycetaceae</taxon>
        <taxon>Kitasatospora</taxon>
    </lineage>
</organism>
<dbReference type="Proteomes" id="UP001206483">
    <property type="component" value="Unassembled WGS sequence"/>
</dbReference>
<sequence>MTSSATTQSSSPASAASAGATLSDLIVQSLTPGEMLLKLTGSSCSGKTTLAYSVGERLERVAVHDFDELGVPEGADRQWRNRTTEMWVRRALEYQDRGVDLLLTGQSPLGEVLASPSAPLLNGIAVCLVDVSDEVRRDRLTMRDSGRWDAPAVDAFLGWAAWHRRHAEDPRYRPDVIIDDSWHRMAWHRWTGWTADDRRWRTHLLDTTNQPVAESVDQVEQWVIQQRDSLRSGGPPLSQGWSDQTAA</sequence>
<proteinExistence type="predicted"/>
<reference evidence="1 2" key="1">
    <citation type="submission" date="2022-06" db="EMBL/GenBank/DDBJ databases">
        <title>Sequencing the genomes of 1000 actinobacteria strains.</title>
        <authorList>
            <person name="Klenk H.-P."/>
        </authorList>
    </citation>
    <scope>NUCLEOTIDE SEQUENCE [LARGE SCALE GENOMIC DNA]</scope>
    <source>
        <strain evidence="1 2">DSM 41656</strain>
    </source>
</reference>
<comment type="caution">
    <text evidence="1">The sequence shown here is derived from an EMBL/GenBank/DDBJ whole genome shotgun (WGS) entry which is preliminary data.</text>
</comment>
<evidence type="ECO:0000313" key="2">
    <source>
        <dbReference type="Proteomes" id="UP001206483"/>
    </source>
</evidence>
<keyword evidence="2" id="KW-1185">Reference proteome</keyword>
<gene>
    <name evidence="1" type="ORF">FHR36_002394</name>
</gene>
<evidence type="ECO:0000313" key="1">
    <source>
        <dbReference type="EMBL" id="MCP2309270.1"/>
    </source>
</evidence>
<dbReference type="Gene3D" id="3.40.50.300">
    <property type="entry name" value="P-loop containing nucleotide triphosphate hydrolases"/>
    <property type="match status" value="1"/>
</dbReference>
<protein>
    <recommendedName>
        <fullName evidence="3">Uridine kinase</fullName>
    </recommendedName>
</protein>
<dbReference type="EMBL" id="JAMZDX010000002">
    <property type="protein sequence ID" value="MCP2309270.1"/>
    <property type="molecule type" value="Genomic_DNA"/>
</dbReference>